<organism evidence="2 3">
    <name type="scientific">Caldibacillus debilis</name>
    <dbReference type="NCBI Taxonomy" id="301148"/>
    <lineage>
        <taxon>Bacteria</taxon>
        <taxon>Bacillati</taxon>
        <taxon>Bacillota</taxon>
        <taxon>Bacilli</taxon>
        <taxon>Bacillales</taxon>
        <taxon>Bacillaceae</taxon>
        <taxon>Caldibacillus</taxon>
    </lineage>
</organism>
<dbReference type="Proteomes" id="UP000257014">
    <property type="component" value="Unassembled WGS sequence"/>
</dbReference>
<protein>
    <submittedName>
        <fullName evidence="2">Uncharacterized protein</fullName>
    </submittedName>
</protein>
<name>A0A3E0K126_9BACI</name>
<gene>
    <name evidence="2" type="ORF">C6P37_13155</name>
</gene>
<evidence type="ECO:0000313" key="3">
    <source>
        <dbReference type="Proteomes" id="UP000257014"/>
    </source>
</evidence>
<evidence type="ECO:0000256" key="1">
    <source>
        <dbReference type="SAM" id="MobiDB-lite"/>
    </source>
</evidence>
<accession>A0A3E0K126</accession>
<evidence type="ECO:0000313" key="2">
    <source>
        <dbReference type="EMBL" id="REJ26654.1"/>
    </source>
</evidence>
<feature type="region of interest" description="Disordered" evidence="1">
    <location>
        <begin position="1"/>
        <end position="63"/>
    </location>
</feature>
<sequence>MESQYGNAAGSPENLGGTGPRTGINRDDHTHTQRDPRTFSRQKKRDLKRNQGMPLSPDRRPIP</sequence>
<reference evidence="2 3" key="1">
    <citation type="submission" date="2018-03" db="EMBL/GenBank/DDBJ databases">
        <authorList>
            <person name="Keele B.F."/>
        </authorList>
    </citation>
    <scope>NUCLEOTIDE SEQUENCE [LARGE SCALE GENOMIC DNA]</scope>
    <source>
        <strain evidence="2">ZCTH4_d</strain>
    </source>
</reference>
<dbReference type="AlphaFoldDB" id="A0A3E0K126"/>
<comment type="caution">
    <text evidence="2">The sequence shown here is derived from an EMBL/GenBank/DDBJ whole genome shotgun (WGS) entry which is preliminary data.</text>
</comment>
<proteinExistence type="predicted"/>
<feature type="compositionally biased region" description="Basic and acidic residues" evidence="1">
    <location>
        <begin position="24"/>
        <end position="38"/>
    </location>
</feature>
<dbReference type="EMBL" id="QEWE01000024">
    <property type="protein sequence ID" value="REJ26654.1"/>
    <property type="molecule type" value="Genomic_DNA"/>
</dbReference>